<evidence type="ECO:0000313" key="2">
    <source>
        <dbReference type="Proteomes" id="UP000187209"/>
    </source>
</evidence>
<gene>
    <name evidence="1" type="ORF">SteCoe_11486</name>
</gene>
<evidence type="ECO:0000313" key="1">
    <source>
        <dbReference type="EMBL" id="OMJ86931.1"/>
    </source>
</evidence>
<proteinExistence type="predicted"/>
<organism evidence="1 2">
    <name type="scientific">Stentor coeruleus</name>
    <dbReference type="NCBI Taxonomy" id="5963"/>
    <lineage>
        <taxon>Eukaryota</taxon>
        <taxon>Sar</taxon>
        <taxon>Alveolata</taxon>
        <taxon>Ciliophora</taxon>
        <taxon>Postciliodesmatophora</taxon>
        <taxon>Heterotrichea</taxon>
        <taxon>Heterotrichida</taxon>
        <taxon>Stentoridae</taxon>
        <taxon>Stentor</taxon>
    </lineage>
</organism>
<dbReference type="EMBL" id="MPUH01000191">
    <property type="protein sequence ID" value="OMJ86931.1"/>
    <property type="molecule type" value="Genomic_DNA"/>
</dbReference>
<accession>A0A1R2CD46</accession>
<dbReference type="Proteomes" id="UP000187209">
    <property type="component" value="Unassembled WGS sequence"/>
</dbReference>
<name>A0A1R2CD46_9CILI</name>
<keyword evidence="2" id="KW-1185">Reference proteome</keyword>
<protein>
    <submittedName>
        <fullName evidence="1">Uncharacterized protein</fullName>
    </submittedName>
</protein>
<comment type="caution">
    <text evidence="1">The sequence shown here is derived from an EMBL/GenBank/DDBJ whole genome shotgun (WGS) entry which is preliminary data.</text>
</comment>
<sequence length="107" mass="12421">MLCFRFKKSKKLIKPKIRKYIISISEIKDNNGVETPKEQPFYYKKVLIKVNNFLTPELKPTKSLKSGITIQVPSFFRNRKSEPQDMKLKFSSGVEASFSRKGGEMDN</sequence>
<dbReference type="AlphaFoldDB" id="A0A1R2CD46"/>
<reference evidence="1 2" key="1">
    <citation type="submission" date="2016-11" db="EMBL/GenBank/DDBJ databases">
        <title>The macronuclear genome of Stentor coeruleus: a giant cell with tiny introns.</title>
        <authorList>
            <person name="Slabodnick M."/>
            <person name="Ruby J.G."/>
            <person name="Reiff S.B."/>
            <person name="Swart E.C."/>
            <person name="Gosai S."/>
            <person name="Prabakaran S."/>
            <person name="Witkowska E."/>
            <person name="Larue G.E."/>
            <person name="Fisher S."/>
            <person name="Freeman R.M."/>
            <person name="Gunawardena J."/>
            <person name="Chu W."/>
            <person name="Stover N.A."/>
            <person name="Gregory B.D."/>
            <person name="Nowacki M."/>
            <person name="Derisi J."/>
            <person name="Roy S.W."/>
            <person name="Marshall W.F."/>
            <person name="Sood P."/>
        </authorList>
    </citation>
    <scope>NUCLEOTIDE SEQUENCE [LARGE SCALE GENOMIC DNA]</scope>
    <source>
        <strain evidence="1">WM001</strain>
    </source>
</reference>